<protein>
    <submittedName>
        <fullName evidence="2">Uncharacterized protein</fullName>
    </submittedName>
</protein>
<evidence type="ECO:0000313" key="4">
    <source>
        <dbReference type="Proteomes" id="UP000429838"/>
    </source>
</evidence>
<dbReference type="Proteomes" id="UP000284614">
    <property type="component" value="Unassembled WGS sequence"/>
</dbReference>
<dbReference type="RefSeq" id="WP_005821783.1">
    <property type="nucleotide sequence ID" value="NZ_CABKOU010000001.1"/>
</dbReference>
<dbReference type="EMBL" id="VWAQ01000013">
    <property type="protein sequence ID" value="KAA5206622.1"/>
    <property type="molecule type" value="Genomic_DNA"/>
</dbReference>
<comment type="caution">
    <text evidence="2">The sequence shown here is derived from an EMBL/GenBank/DDBJ whole genome shotgun (WGS) entry which is preliminary data.</text>
</comment>
<evidence type="ECO:0000313" key="1">
    <source>
        <dbReference type="EMBL" id="KAA5206622.1"/>
    </source>
</evidence>
<name>A0A081U8C9_BACFG</name>
<accession>A0A081U8C9</accession>
<proteinExistence type="predicted"/>
<dbReference type="EMBL" id="QSDG01000014">
    <property type="protein sequence ID" value="RGY67535.1"/>
    <property type="molecule type" value="Genomic_DNA"/>
</dbReference>
<dbReference type="AlphaFoldDB" id="A0A081U8C9"/>
<organism evidence="2 3">
    <name type="scientific">Bacteroides fragilis</name>
    <dbReference type="NCBI Taxonomy" id="817"/>
    <lineage>
        <taxon>Bacteria</taxon>
        <taxon>Pseudomonadati</taxon>
        <taxon>Bacteroidota</taxon>
        <taxon>Bacteroidia</taxon>
        <taxon>Bacteroidales</taxon>
        <taxon>Bacteroidaceae</taxon>
        <taxon>Bacteroides</taxon>
    </lineage>
</organism>
<dbReference type="Proteomes" id="UP000429838">
    <property type="component" value="Unassembled WGS sequence"/>
</dbReference>
<reference evidence="1 4" key="2">
    <citation type="journal article" date="2019" name="Nat. Med.">
        <title>A library of human gut bacterial isolates paired with longitudinal multiomics data enables mechanistic microbiome research.</title>
        <authorList>
            <person name="Poyet M."/>
            <person name="Groussin M."/>
            <person name="Gibbons S.M."/>
            <person name="Avila-Pacheco J."/>
            <person name="Jiang X."/>
            <person name="Kearney S.M."/>
            <person name="Perrotta A.R."/>
            <person name="Berdy B."/>
            <person name="Zhao S."/>
            <person name="Lieberman T.D."/>
            <person name="Swanson P.K."/>
            <person name="Smith M."/>
            <person name="Roesemann S."/>
            <person name="Alexander J.E."/>
            <person name="Rich S.A."/>
            <person name="Livny J."/>
            <person name="Vlamakis H."/>
            <person name="Clish C."/>
            <person name="Bullock K."/>
            <person name="Deik A."/>
            <person name="Scott J."/>
            <person name="Pierce K.A."/>
            <person name="Xavier R.J."/>
            <person name="Alm E.J."/>
        </authorList>
    </citation>
    <scope>NUCLEOTIDE SEQUENCE [LARGE SCALE GENOMIC DNA]</scope>
    <source>
        <strain evidence="1 4">BIOML-A1</strain>
    </source>
</reference>
<evidence type="ECO:0000313" key="2">
    <source>
        <dbReference type="EMBL" id="RGY67535.1"/>
    </source>
</evidence>
<sequence>MEEKPNCIGNCRLCPDLCKCPPDHLHCEDCGIEIEPGEGISIEVEAIISGHPGTKMITVCPVCFADHYQGDETIEFE</sequence>
<evidence type="ECO:0000313" key="3">
    <source>
        <dbReference type="Proteomes" id="UP000284614"/>
    </source>
</evidence>
<reference evidence="2 3" key="1">
    <citation type="submission" date="2018-08" db="EMBL/GenBank/DDBJ databases">
        <title>A genome reference for cultivated species of the human gut microbiota.</title>
        <authorList>
            <person name="Zou Y."/>
            <person name="Xue W."/>
            <person name="Luo G."/>
        </authorList>
    </citation>
    <scope>NUCLEOTIDE SEQUENCE [LARGE SCALE GENOMIC DNA]</scope>
    <source>
        <strain evidence="2 3">OF01-1</strain>
    </source>
</reference>
<gene>
    <name evidence="2" type="ORF">DXA27_15765</name>
    <name evidence="1" type="ORF">F2Z25_15300</name>
</gene>